<dbReference type="CDD" id="cd05930">
    <property type="entry name" value="A_NRPS"/>
    <property type="match status" value="1"/>
</dbReference>
<evidence type="ECO:0000259" key="1">
    <source>
        <dbReference type="Pfam" id="PF00501"/>
    </source>
</evidence>
<dbReference type="GO" id="GO:0005737">
    <property type="term" value="C:cytoplasm"/>
    <property type="evidence" value="ECO:0007669"/>
    <property type="project" value="TreeGrafter"/>
</dbReference>
<protein>
    <submittedName>
        <fullName evidence="2">Amino acid adenylation domain-containing protein</fullName>
    </submittedName>
</protein>
<accession>A0A9E2L6B3</accession>
<dbReference type="Gene3D" id="3.30.300.30">
    <property type="match status" value="1"/>
</dbReference>
<dbReference type="EMBL" id="JAHLFU010000061">
    <property type="protein sequence ID" value="MBU3852855.1"/>
    <property type="molecule type" value="Genomic_DNA"/>
</dbReference>
<dbReference type="GO" id="GO:0031177">
    <property type="term" value="F:phosphopantetheine binding"/>
    <property type="evidence" value="ECO:0007669"/>
    <property type="project" value="TreeGrafter"/>
</dbReference>
<dbReference type="Proteomes" id="UP000823865">
    <property type="component" value="Unassembled WGS sequence"/>
</dbReference>
<feature type="domain" description="AMP-dependent synthetase/ligase" evidence="1">
    <location>
        <begin position="16"/>
        <end position="360"/>
    </location>
</feature>
<evidence type="ECO:0000313" key="2">
    <source>
        <dbReference type="EMBL" id="MBU3852855.1"/>
    </source>
</evidence>
<comment type="caution">
    <text evidence="2">The sequence shown here is derived from an EMBL/GenBank/DDBJ whole genome shotgun (WGS) entry which is preliminary data.</text>
</comment>
<proteinExistence type="predicted"/>
<dbReference type="PROSITE" id="PS00455">
    <property type="entry name" value="AMP_BINDING"/>
    <property type="match status" value="1"/>
</dbReference>
<dbReference type="GO" id="GO:0043041">
    <property type="term" value="P:amino acid activation for nonribosomal peptide biosynthetic process"/>
    <property type="evidence" value="ECO:0007669"/>
    <property type="project" value="TreeGrafter"/>
</dbReference>
<dbReference type="NCBIfam" id="TIGR01733">
    <property type="entry name" value="AA-adenyl-dom"/>
    <property type="match status" value="1"/>
</dbReference>
<dbReference type="SUPFAM" id="SSF56801">
    <property type="entry name" value="Acetyl-CoA synthetase-like"/>
    <property type="match status" value="1"/>
</dbReference>
<dbReference type="GO" id="GO:0044550">
    <property type="term" value="P:secondary metabolite biosynthetic process"/>
    <property type="evidence" value="ECO:0007669"/>
    <property type="project" value="TreeGrafter"/>
</dbReference>
<dbReference type="AlphaFoldDB" id="A0A9E2L6B3"/>
<dbReference type="Gene3D" id="3.40.50.12780">
    <property type="entry name" value="N-terminal domain of ligase-like"/>
    <property type="match status" value="1"/>
</dbReference>
<dbReference type="InterPro" id="IPR045851">
    <property type="entry name" value="AMP-bd_C_sf"/>
</dbReference>
<dbReference type="PANTHER" id="PTHR45527:SF1">
    <property type="entry name" value="FATTY ACID SYNTHASE"/>
    <property type="match status" value="1"/>
</dbReference>
<dbReference type="InterPro" id="IPR042099">
    <property type="entry name" value="ANL_N_sf"/>
</dbReference>
<dbReference type="InterPro" id="IPR020845">
    <property type="entry name" value="AMP-binding_CS"/>
</dbReference>
<reference evidence="2" key="1">
    <citation type="journal article" date="2021" name="PeerJ">
        <title>Extensive microbial diversity within the chicken gut microbiome revealed by metagenomics and culture.</title>
        <authorList>
            <person name="Gilroy R."/>
            <person name="Ravi A."/>
            <person name="Getino M."/>
            <person name="Pursley I."/>
            <person name="Horton D.L."/>
            <person name="Alikhan N.F."/>
            <person name="Baker D."/>
            <person name="Gharbi K."/>
            <person name="Hall N."/>
            <person name="Watson M."/>
            <person name="Adriaenssens E.M."/>
            <person name="Foster-Nyarko E."/>
            <person name="Jarju S."/>
            <person name="Secka A."/>
            <person name="Antonio M."/>
            <person name="Oren A."/>
            <person name="Chaudhuri R.R."/>
            <person name="La Ragione R."/>
            <person name="Hildebrand F."/>
            <person name="Pallen M.J."/>
        </authorList>
    </citation>
    <scope>NUCLEOTIDE SEQUENCE</scope>
    <source>
        <strain evidence="2">G3-2149</strain>
    </source>
</reference>
<dbReference type="PANTHER" id="PTHR45527">
    <property type="entry name" value="NONRIBOSOMAL PEPTIDE SYNTHETASE"/>
    <property type="match status" value="1"/>
</dbReference>
<dbReference type="InterPro" id="IPR000873">
    <property type="entry name" value="AMP-dep_synth/lig_dom"/>
</dbReference>
<name>A0A9E2L6B3_9BACT</name>
<reference evidence="2" key="2">
    <citation type="submission" date="2021-04" db="EMBL/GenBank/DDBJ databases">
        <authorList>
            <person name="Gilroy R."/>
        </authorList>
    </citation>
    <scope>NUCLEOTIDE SEQUENCE</scope>
    <source>
        <strain evidence="2">G3-2149</strain>
    </source>
</reference>
<sequence>MKKKNDADMLAAIVRASNHHAMRPALVLDDRTYTYQELFGLVGSLCETLKNLKEDIIGITAENCIETYASILAVLLSGKTYVILHPDYPAERNCRIARQSGIGLLLYCGENGNMLPADINARRVCFSSHQPTSYSGIMPYNVDPEVPAYIIFTSGSTGEPKGVPISRNNLNAFYQAYRNLGWELDENDRMLQMFELTFDVSIVSFLYPLALGACVYTVPQKGMKYLNVLDIMERHRLTFAAVAPSVLRLSHPYFKEISFPDLRYLIVTAEATDVNLLHEFRPCIPNATVVNLYGPTEASIYCTSYVIPTEGVKHHNGMAAIGKPFQGMDYMIASPSGKPLPTGETGELWIARPQLMNGYWCAPEKTAECFVTDSSGKLYYRTGDLCLTDTDGDIMYCGRKDTQVKIQGFRIELGEIEYHVKTFYKHSCNAVVLPVYTTDGSCELHLAIERETEDTESLEQYMQSHLPSYMLPRRIHFIPCFPQNNSNKVDWNQILKNITQ</sequence>
<evidence type="ECO:0000313" key="3">
    <source>
        <dbReference type="Proteomes" id="UP000823865"/>
    </source>
</evidence>
<organism evidence="2 3">
    <name type="scientific">Candidatus Paraprevotella stercoravium</name>
    <dbReference type="NCBI Taxonomy" id="2838725"/>
    <lineage>
        <taxon>Bacteria</taxon>
        <taxon>Pseudomonadati</taxon>
        <taxon>Bacteroidota</taxon>
        <taxon>Bacteroidia</taxon>
        <taxon>Bacteroidales</taxon>
        <taxon>Prevotellaceae</taxon>
        <taxon>Paraprevotella</taxon>
    </lineage>
</organism>
<dbReference type="Pfam" id="PF00501">
    <property type="entry name" value="AMP-binding"/>
    <property type="match status" value="1"/>
</dbReference>
<gene>
    <name evidence="2" type="ORF">H9789_03325</name>
</gene>
<dbReference type="InterPro" id="IPR010071">
    <property type="entry name" value="AA_adenyl_dom"/>
</dbReference>